<dbReference type="InterPro" id="IPR035655">
    <property type="entry name" value="U5-116kDa_C"/>
</dbReference>
<comment type="function">
    <text evidence="10">Required for pre-mRNA splicing as component of the spliceosome, including pre-catalytic, catalytic and post-catalytic spliceosomal complexes. Component of the U5 snRNP and the U4/U6-U5 tri-snRNP complex, a building block of the spliceosome. As a component of the minor spliceosome, involved in the splicing of U12-type introns in pre-mRNAs.</text>
</comment>
<dbReference type="FunFam" id="3.40.50.300:FF:000646">
    <property type="entry name" value="U5 small nuclear ribonucleoprotein component"/>
    <property type="match status" value="1"/>
</dbReference>
<dbReference type="NCBIfam" id="TIGR00231">
    <property type="entry name" value="small_GTP"/>
    <property type="match status" value="1"/>
</dbReference>
<evidence type="ECO:0000256" key="6">
    <source>
        <dbReference type="ARBA" id="ARBA00023134"/>
    </source>
</evidence>
<evidence type="ECO:0000256" key="3">
    <source>
        <dbReference type="ARBA" id="ARBA00022664"/>
    </source>
</evidence>
<dbReference type="GO" id="GO:0071007">
    <property type="term" value="C:U2-type catalytic step 2 spliceosome"/>
    <property type="evidence" value="ECO:0007669"/>
    <property type="project" value="TreeGrafter"/>
</dbReference>
<dbReference type="SUPFAM" id="SSF54980">
    <property type="entry name" value="EF-G C-terminal domain-like"/>
    <property type="match status" value="2"/>
</dbReference>
<dbReference type="InterPro" id="IPR009000">
    <property type="entry name" value="Transl_B-barrel_sf"/>
</dbReference>
<evidence type="ECO:0000256" key="10">
    <source>
        <dbReference type="ARBA" id="ARBA00045974"/>
    </source>
</evidence>
<dbReference type="PANTHER" id="PTHR42908">
    <property type="entry name" value="TRANSLATION ELONGATION FACTOR-RELATED"/>
    <property type="match status" value="1"/>
</dbReference>
<dbReference type="GO" id="GO:0003924">
    <property type="term" value="F:GTPase activity"/>
    <property type="evidence" value="ECO:0007669"/>
    <property type="project" value="InterPro"/>
</dbReference>
<dbReference type="GO" id="GO:0000398">
    <property type="term" value="P:mRNA splicing, via spliceosome"/>
    <property type="evidence" value="ECO:0007669"/>
    <property type="project" value="TreeGrafter"/>
</dbReference>
<evidence type="ECO:0000256" key="1">
    <source>
        <dbReference type="ARBA" id="ARBA00004123"/>
    </source>
</evidence>
<keyword evidence="8" id="KW-0539">Nucleus</keyword>
<evidence type="ECO:0000259" key="13">
    <source>
        <dbReference type="PROSITE" id="PS51722"/>
    </source>
</evidence>
<keyword evidence="3" id="KW-0507">mRNA processing</keyword>
<comment type="function">
    <text evidence="11">Component of the U5 snRNP complex required for pre-mRNA splicing. Binds GTP.</text>
</comment>
<dbReference type="Pfam" id="PF00679">
    <property type="entry name" value="EFG_C"/>
    <property type="match status" value="1"/>
</dbReference>
<dbReference type="CDD" id="cd04098">
    <property type="entry name" value="eEF2_C_snRNP"/>
    <property type="match status" value="1"/>
</dbReference>
<evidence type="ECO:0000256" key="7">
    <source>
        <dbReference type="ARBA" id="ARBA00023187"/>
    </source>
</evidence>
<dbReference type="Gene3D" id="3.30.70.870">
    <property type="entry name" value="Elongation Factor G (Translational Gtpase), domain 3"/>
    <property type="match status" value="1"/>
</dbReference>
<dbReference type="FunFam" id="3.30.230.10:FF:000009">
    <property type="entry name" value="116 kDa U5 small nuclear ribonucleoprotein component"/>
    <property type="match status" value="1"/>
</dbReference>
<reference evidence="14" key="2">
    <citation type="submission" date="2014-06" db="EMBL/GenBank/DDBJ databases">
        <title>The complete genome of Blastobotrys (Arxula) adeninivorans LS3 - a yeast of biotechnological interest.</title>
        <authorList>
            <person name="Kunze G."/>
            <person name="Gaillardin C."/>
            <person name="Czernicka M."/>
            <person name="Durrens P."/>
            <person name="Martin T."/>
            <person name="Boer E."/>
            <person name="Gabaldon T."/>
            <person name="Cruz J."/>
            <person name="Talla E."/>
            <person name="Marck C."/>
            <person name="Goffeau A."/>
            <person name="Barbe V."/>
            <person name="Baret P."/>
            <person name="Baronian K."/>
            <person name="Beier S."/>
            <person name="Bleykasten C."/>
            <person name="Bode R."/>
            <person name="Casaregola S."/>
            <person name="Despons L."/>
            <person name="Fairhead C."/>
            <person name="Giersberg M."/>
            <person name="Gierski P."/>
            <person name="Hahnel U."/>
            <person name="Hartmann A."/>
            <person name="Jankowska D."/>
            <person name="Jubin C."/>
            <person name="Jung P."/>
            <person name="Lafontaine I."/>
            <person name="Leh-Louis V."/>
            <person name="Lemaire M."/>
            <person name="Marcet-Houben M."/>
            <person name="Mascher M."/>
            <person name="Morel G."/>
            <person name="Richard G.-F."/>
            <person name="Riechen J."/>
            <person name="Sacerdot C."/>
            <person name="Sarkar A."/>
            <person name="Savel G."/>
            <person name="Schacherer J."/>
            <person name="Sherman D."/>
            <person name="Straub M.-L."/>
            <person name="Stein N."/>
            <person name="Thierry A."/>
            <person name="Trautwein-Schult A."/>
            <person name="Westhof E."/>
            <person name="Worch S."/>
            <person name="Dujon B."/>
            <person name="Souciet J.-L."/>
            <person name="Wincker P."/>
            <person name="Scholz U."/>
            <person name="Neuveglise N."/>
        </authorList>
    </citation>
    <scope>NUCLEOTIDE SEQUENCE</scope>
    <source>
        <strain evidence="14">LS3</strain>
    </source>
</reference>
<dbReference type="SMART" id="SM00838">
    <property type="entry name" value="EFG_C"/>
    <property type="match status" value="1"/>
</dbReference>
<dbReference type="InterPro" id="IPR041095">
    <property type="entry name" value="EFG_II"/>
</dbReference>
<dbReference type="InterPro" id="IPR035647">
    <property type="entry name" value="EFG_III/V"/>
</dbReference>
<dbReference type="InterPro" id="IPR000640">
    <property type="entry name" value="EFG_V-like"/>
</dbReference>
<evidence type="ECO:0000256" key="9">
    <source>
        <dbReference type="ARBA" id="ARBA00031432"/>
    </source>
</evidence>
<proteinExistence type="predicted"/>
<dbReference type="Gene3D" id="3.90.1430.10">
    <property type="entry name" value="Yeast translation eEF2 (G' domain)"/>
    <property type="match status" value="1"/>
</dbReference>
<dbReference type="GO" id="GO:0005525">
    <property type="term" value="F:GTP binding"/>
    <property type="evidence" value="ECO:0007669"/>
    <property type="project" value="UniProtKB-KW"/>
</dbReference>
<dbReference type="InterPro" id="IPR031950">
    <property type="entry name" value="EFTUD2_N"/>
</dbReference>
<dbReference type="FunFam" id="3.30.70.240:FF:000004">
    <property type="entry name" value="116 kDa U5 small nuclear ribonucleoprotein"/>
    <property type="match status" value="1"/>
</dbReference>
<dbReference type="PROSITE" id="PS51722">
    <property type="entry name" value="G_TR_2"/>
    <property type="match status" value="1"/>
</dbReference>
<dbReference type="EMBL" id="HG937693">
    <property type="protein sequence ID" value="CDP34771.1"/>
    <property type="molecule type" value="Genomic_DNA"/>
</dbReference>
<dbReference type="GO" id="GO:0046540">
    <property type="term" value="C:U4/U6 x U5 tri-snRNP complex"/>
    <property type="evidence" value="ECO:0007669"/>
    <property type="project" value="TreeGrafter"/>
</dbReference>
<dbReference type="Gene3D" id="2.40.30.10">
    <property type="entry name" value="Translation factors"/>
    <property type="match status" value="1"/>
</dbReference>
<dbReference type="PRINTS" id="PR00315">
    <property type="entry name" value="ELONGATNFCT"/>
</dbReference>
<dbReference type="GO" id="GO:0005829">
    <property type="term" value="C:cytosol"/>
    <property type="evidence" value="ECO:0007669"/>
    <property type="project" value="TreeGrafter"/>
</dbReference>
<dbReference type="CDD" id="cd16264">
    <property type="entry name" value="snRNP_III"/>
    <property type="match status" value="1"/>
</dbReference>
<dbReference type="Pfam" id="PF03764">
    <property type="entry name" value="EFG_IV"/>
    <property type="match status" value="1"/>
</dbReference>
<feature type="region of interest" description="Disordered" evidence="12">
    <location>
        <begin position="1"/>
        <end position="53"/>
    </location>
</feature>
<dbReference type="GO" id="GO:0000974">
    <property type="term" value="C:Prp19 complex"/>
    <property type="evidence" value="ECO:0007669"/>
    <property type="project" value="UniProtKB-ARBA"/>
</dbReference>
<gene>
    <name evidence="14" type="ORF">GNLVRS02_ARAD1C20130g</name>
</gene>
<dbReference type="InterPro" id="IPR005225">
    <property type="entry name" value="Small_GTP-bd"/>
</dbReference>
<evidence type="ECO:0000256" key="12">
    <source>
        <dbReference type="SAM" id="MobiDB-lite"/>
    </source>
</evidence>
<dbReference type="FunFam" id="3.30.70.870:FF:000002">
    <property type="entry name" value="Translation elongation factor 2"/>
    <property type="match status" value="1"/>
</dbReference>
<dbReference type="Pfam" id="PF16004">
    <property type="entry name" value="EFTUD2"/>
    <property type="match status" value="1"/>
</dbReference>
<dbReference type="InterPro" id="IPR005517">
    <property type="entry name" value="Transl_elong_EFG/EF2_IV"/>
</dbReference>
<dbReference type="Gene3D" id="3.40.50.300">
    <property type="entry name" value="P-loop containing nucleotide triphosphate hydrolases"/>
    <property type="match status" value="1"/>
</dbReference>
<dbReference type="InterPro" id="IPR020568">
    <property type="entry name" value="Ribosomal_Su5_D2-typ_SF"/>
</dbReference>
<dbReference type="CDD" id="cd04167">
    <property type="entry name" value="Snu114p"/>
    <property type="match status" value="1"/>
</dbReference>
<evidence type="ECO:0000256" key="8">
    <source>
        <dbReference type="ARBA" id="ARBA00023242"/>
    </source>
</evidence>
<evidence type="ECO:0000256" key="5">
    <source>
        <dbReference type="ARBA" id="ARBA00022741"/>
    </source>
</evidence>
<reference evidence="14" key="1">
    <citation type="submission" date="2014-02" db="EMBL/GenBank/DDBJ databases">
        <authorList>
            <person name="Genoscope - CEA"/>
        </authorList>
    </citation>
    <scope>NUCLEOTIDE SEQUENCE</scope>
    <source>
        <strain evidence="14">LS3</strain>
    </source>
</reference>
<name>A0A060T6H6_BLAAD</name>
<evidence type="ECO:0000256" key="2">
    <source>
        <dbReference type="ARBA" id="ARBA00018774"/>
    </source>
</evidence>
<feature type="domain" description="Tr-type G" evidence="13">
    <location>
        <begin position="130"/>
        <end position="435"/>
    </location>
</feature>
<keyword evidence="6" id="KW-0342">GTP-binding</keyword>
<dbReference type="AlphaFoldDB" id="A0A060T6H6"/>
<dbReference type="FunFam" id="2.40.30.10:FF:000029">
    <property type="entry name" value="116 kDa U5 small nuclear ribonucleoprotein component"/>
    <property type="match status" value="1"/>
</dbReference>
<keyword evidence="7" id="KW-0508">mRNA splicing</keyword>
<dbReference type="SUPFAM" id="SSF54211">
    <property type="entry name" value="Ribosomal protein S5 domain 2-like"/>
    <property type="match status" value="1"/>
</dbReference>
<dbReference type="PANTHER" id="PTHR42908:SF6">
    <property type="entry name" value="116 KDA U5 SMALL NUCLEAR RIBONUCLEOPROTEIN COMPONENT"/>
    <property type="match status" value="1"/>
</dbReference>
<dbReference type="GO" id="GO:0030623">
    <property type="term" value="F:U5 snRNA binding"/>
    <property type="evidence" value="ECO:0007669"/>
    <property type="project" value="TreeGrafter"/>
</dbReference>
<dbReference type="GO" id="GO:0005682">
    <property type="term" value="C:U5 snRNP"/>
    <property type="evidence" value="ECO:0007669"/>
    <property type="project" value="UniProtKB-ARBA"/>
</dbReference>
<organism evidence="14">
    <name type="scientific">Blastobotrys adeninivorans</name>
    <name type="common">Yeast</name>
    <name type="synonym">Arxula adeninivorans</name>
    <dbReference type="NCBI Taxonomy" id="409370"/>
    <lineage>
        <taxon>Eukaryota</taxon>
        <taxon>Fungi</taxon>
        <taxon>Dikarya</taxon>
        <taxon>Ascomycota</taxon>
        <taxon>Saccharomycotina</taxon>
        <taxon>Dipodascomycetes</taxon>
        <taxon>Dipodascales</taxon>
        <taxon>Trichomonascaceae</taxon>
        <taxon>Blastobotrys</taxon>
    </lineage>
</organism>
<evidence type="ECO:0000256" key="4">
    <source>
        <dbReference type="ARBA" id="ARBA00022728"/>
    </source>
</evidence>
<evidence type="ECO:0000313" key="14">
    <source>
        <dbReference type="EMBL" id="CDP34771.1"/>
    </source>
</evidence>
<protein>
    <recommendedName>
        <fullName evidence="2">116 kDa U5 small nuclear ribonucleoprotein component</fullName>
    </recommendedName>
    <alternativeName>
        <fullName evidence="9">U5 snRNP-specific protein, 116 kDa</fullName>
    </alternativeName>
</protein>
<dbReference type="SMART" id="SM00889">
    <property type="entry name" value="EFG_IV"/>
    <property type="match status" value="1"/>
</dbReference>
<comment type="subcellular location">
    <subcellularLocation>
        <location evidence="1">Nucleus</location>
    </subcellularLocation>
</comment>
<accession>A0A060T6H6</accession>
<dbReference type="Pfam" id="PF00009">
    <property type="entry name" value="GTP_EFTU"/>
    <property type="match status" value="1"/>
</dbReference>
<dbReference type="SUPFAM" id="SSF50447">
    <property type="entry name" value="Translation proteins"/>
    <property type="match status" value="1"/>
</dbReference>
<dbReference type="PhylomeDB" id="A0A060T6H6"/>
<dbReference type="Gene3D" id="3.30.230.10">
    <property type="match status" value="1"/>
</dbReference>
<keyword evidence="4" id="KW-0747">Spliceosome</keyword>
<evidence type="ECO:0000256" key="11">
    <source>
        <dbReference type="ARBA" id="ARBA00055641"/>
    </source>
</evidence>
<dbReference type="Pfam" id="PF14492">
    <property type="entry name" value="EFG_III"/>
    <property type="match status" value="1"/>
</dbReference>
<dbReference type="CDD" id="cd04090">
    <property type="entry name" value="EF2_II_snRNP"/>
    <property type="match status" value="1"/>
</dbReference>
<dbReference type="InterPro" id="IPR044121">
    <property type="entry name" value="Snu114_GTP-bd"/>
</dbReference>
<keyword evidence="5" id="KW-0547">Nucleotide-binding</keyword>
<feature type="compositionally biased region" description="Basic and acidic residues" evidence="12">
    <location>
        <begin position="21"/>
        <end position="52"/>
    </location>
</feature>
<dbReference type="InterPro" id="IPR000795">
    <property type="entry name" value="T_Tr_GTP-bd_dom"/>
</dbReference>
<dbReference type="InterPro" id="IPR027417">
    <property type="entry name" value="P-loop_NTPase"/>
</dbReference>
<dbReference type="InterPro" id="IPR014721">
    <property type="entry name" value="Ribsml_uS5_D2-typ_fold_subgr"/>
</dbReference>
<dbReference type="Gene3D" id="3.30.70.240">
    <property type="match status" value="1"/>
</dbReference>
<dbReference type="CDD" id="cd01683">
    <property type="entry name" value="EF2_IV_snRNP"/>
    <property type="match status" value="1"/>
</dbReference>
<dbReference type="SUPFAM" id="SSF52540">
    <property type="entry name" value="P-loop containing nucleoside triphosphate hydrolases"/>
    <property type="match status" value="1"/>
</dbReference>
<sequence>MDDLYDEFGNYIGDGGDSDDESIHSDRAPSVRESSEEIEASRAESDSQHESDVEMNENAIVLHEDKVYYPNASEVYGEDVETLVQDRDTQPLSQPIIDPVKAKSFVTEERDLPKVQYSREFHASLLSFPEQVRNVAIVGHLNHGKTSLLDMLITETHELDDFKGRKENEQLRYTDTHAIETARGISIKSAPVSLLLTSGKEKSHVFNIIDTPGHVDFMDEVVASARLVDGLIIVVDAVEGMQVNTKRVLDLALKDNLPFIVVVNKVDRLILDLRLPPTDAYLKLVKVIEDINAYAKSHALRSVRVSPELNNVVFSSASMGWCFSLKSMARMYSRDVEGLDVDEFATRLWGNVFYNPITNKFQNKASLGPENTAVRSFVHFILEPLYKIYTHTMSQDEQALKKTLASIGIGLKPAVYKLNVRPLLKTVLQLFFQNSSALVDSALEHVPSAAEGTSTICKQYYTGSQEDVYASSMLACDSDGPLVVHVTKQYSSPDGAEFYCLGRVLSGTIHQGHQVKVLGEQYSLDDEEDMAEKLVDELWIPATRYKVPVNAIPAGNLVLIKGVDGSVVRSATIIDSESREDAYIIKPPSMPEPVVKIAVEPLNPSELPKMLDGLRKVEKTYPLLHTKVEESGEHVILGSGEMYMDCVMHDLRLLFSESEIKVSDPVTRFSETCIERSVFKCYADTPNQKNRLTMIAEPLDKDIASDIEHGKVDIRWPIKKVSKYFQEKHDWDLLASRSIWAFGPDDNGPNILQDDTLPSEVDKRLVNTVRESIRQGFQWATREGPLCEEPVRNTHFKILDVNLAQEPIFRGGGQIIPTARRVCYSSLLLASPRLMEPVFSCHVTCPGSHVNIIYDLLDRRRGNVVSDSPIGGTPLYLVRGVVPVIDSFGLETDIRVATEGQAMVSLVFDEWQLVPGDPLDKDQKTRPLTAATPQALARDFVLKTRRRKGLSEEPTVTKFLDESLVKTLVEANVLNL</sequence>